<name>A0A402AGW6_9CHLR</name>
<gene>
    <name evidence="6" type="ORF">KDK_20940</name>
</gene>
<dbReference type="SUPFAM" id="SSF46955">
    <property type="entry name" value="Putative DNA-binding domain"/>
    <property type="match status" value="1"/>
</dbReference>
<dbReference type="Gene3D" id="1.10.1240.10">
    <property type="entry name" value="Methionine synthase domain"/>
    <property type="match status" value="1"/>
</dbReference>
<evidence type="ECO:0000256" key="1">
    <source>
        <dbReference type="ARBA" id="ARBA00023015"/>
    </source>
</evidence>
<dbReference type="SUPFAM" id="SSF52242">
    <property type="entry name" value="Cobalamin (vitamin B12)-binding domain"/>
    <property type="match status" value="1"/>
</dbReference>
<dbReference type="InterPro" id="IPR003759">
    <property type="entry name" value="Cbl-bd_cap"/>
</dbReference>
<evidence type="ECO:0000313" key="6">
    <source>
        <dbReference type="EMBL" id="GCE18294.1"/>
    </source>
</evidence>
<dbReference type="GO" id="GO:0003700">
    <property type="term" value="F:DNA-binding transcription factor activity"/>
    <property type="evidence" value="ECO:0007669"/>
    <property type="project" value="InterPro"/>
</dbReference>
<proteinExistence type="predicted"/>
<dbReference type="SMART" id="SM00422">
    <property type="entry name" value="HTH_MERR"/>
    <property type="match status" value="1"/>
</dbReference>
<dbReference type="PANTHER" id="PTHR30204">
    <property type="entry name" value="REDOX-CYCLING DRUG-SENSING TRANSCRIPTIONAL ACTIVATOR SOXR"/>
    <property type="match status" value="1"/>
</dbReference>
<dbReference type="InterPro" id="IPR036594">
    <property type="entry name" value="Meth_synthase_dom"/>
</dbReference>
<dbReference type="GO" id="GO:0046872">
    <property type="term" value="F:metal ion binding"/>
    <property type="evidence" value="ECO:0007669"/>
    <property type="project" value="InterPro"/>
</dbReference>
<evidence type="ECO:0000256" key="2">
    <source>
        <dbReference type="ARBA" id="ARBA00023125"/>
    </source>
</evidence>
<dbReference type="GO" id="GO:0003677">
    <property type="term" value="F:DNA binding"/>
    <property type="evidence" value="ECO:0007669"/>
    <property type="project" value="UniProtKB-KW"/>
</dbReference>
<dbReference type="PANTHER" id="PTHR30204:SF67">
    <property type="entry name" value="HTH-TYPE TRANSCRIPTIONAL REGULATOR MLRA-RELATED"/>
    <property type="match status" value="1"/>
</dbReference>
<evidence type="ECO:0000256" key="3">
    <source>
        <dbReference type="ARBA" id="ARBA00023163"/>
    </source>
</evidence>
<dbReference type="AlphaFoldDB" id="A0A402AGW6"/>
<dbReference type="InterPro" id="IPR009061">
    <property type="entry name" value="DNA-bd_dom_put_sf"/>
</dbReference>
<dbReference type="InterPro" id="IPR000551">
    <property type="entry name" value="MerR-type_HTH_dom"/>
</dbReference>
<sequence length="380" mass="42726">MTTYDGSIEWPHLEQYSDQPVFNTKAVVQQTGVPAPTLRAWERRYSLLVPERANNAYRLYSERDVALIRWLKECVDSGISISHAVALFRHLEQQQRDPTVASADVYFDIPAPPAFQVALNSPDPDTEQFVQREKDLQDASRAVDLSWAQANQLNSSNVYPTVYTMQMARAQLIEIFQDMDEQAAQVLMGSLLSFYSVEQVCCELIMPTLWDIGRLWAEGHVTVSVEHFASNFFRAVLTNMFHVTRGPSTGPIVLTCCAPGEPHELSMLMLSLFLRRRGIRVVYLGQSIETTGLLHTIKKLSPSAICISLTLPAYMPALMSLGRQLQHLPGSRPAMIFGGQAFLQFPQPEKLIPEGIYMDGDFNKITARLQSIVFEASARK</sequence>
<dbReference type="Pfam" id="PF13411">
    <property type="entry name" value="MerR_1"/>
    <property type="match status" value="1"/>
</dbReference>
<accession>A0A402AGW6</accession>
<keyword evidence="2" id="KW-0238">DNA-binding</keyword>
<feature type="domain" description="B12-binding" evidence="5">
    <location>
        <begin position="250"/>
        <end position="380"/>
    </location>
</feature>
<feature type="domain" description="HTH merR-type" evidence="4">
    <location>
        <begin position="31"/>
        <end position="90"/>
    </location>
</feature>
<comment type="caution">
    <text evidence="6">The sequence shown here is derived from an EMBL/GenBank/DDBJ whole genome shotgun (WGS) entry which is preliminary data.</text>
</comment>
<dbReference type="InterPro" id="IPR047057">
    <property type="entry name" value="MerR_fam"/>
</dbReference>
<dbReference type="Gene3D" id="3.40.50.280">
    <property type="entry name" value="Cobalamin-binding domain"/>
    <property type="match status" value="1"/>
</dbReference>
<dbReference type="InterPro" id="IPR036724">
    <property type="entry name" value="Cobalamin-bd_sf"/>
</dbReference>
<dbReference type="RefSeq" id="WP_126549851.1">
    <property type="nucleotide sequence ID" value="NZ_BIFS01000001.1"/>
</dbReference>
<dbReference type="PROSITE" id="PS50937">
    <property type="entry name" value="HTH_MERR_2"/>
    <property type="match status" value="1"/>
</dbReference>
<evidence type="ECO:0000259" key="5">
    <source>
        <dbReference type="PROSITE" id="PS51332"/>
    </source>
</evidence>
<dbReference type="OrthoDB" id="9800334at2"/>
<dbReference type="Gene3D" id="1.10.1660.10">
    <property type="match status" value="1"/>
</dbReference>
<dbReference type="CDD" id="cd01104">
    <property type="entry name" value="HTH_MlrA-CarA"/>
    <property type="match status" value="1"/>
</dbReference>
<organism evidence="6 7">
    <name type="scientific">Dictyobacter kobayashii</name>
    <dbReference type="NCBI Taxonomy" id="2014872"/>
    <lineage>
        <taxon>Bacteria</taxon>
        <taxon>Bacillati</taxon>
        <taxon>Chloroflexota</taxon>
        <taxon>Ktedonobacteria</taxon>
        <taxon>Ktedonobacterales</taxon>
        <taxon>Dictyobacteraceae</taxon>
        <taxon>Dictyobacter</taxon>
    </lineage>
</organism>
<reference evidence="7" key="1">
    <citation type="submission" date="2018-12" db="EMBL/GenBank/DDBJ databases">
        <title>Tengunoibacter tsumagoiensis gen. nov., sp. nov., Dictyobacter kobayashii sp. nov., D. alpinus sp. nov., and D. joshuensis sp. nov. and description of Dictyobacteraceae fam. nov. within the order Ktedonobacterales isolated from Tengu-no-mugimeshi.</title>
        <authorList>
            <person name="Wang C.M."/>
            <person name="Zheng Y."/>
            <person name="Sakai Y."/>
            <person name="Toyoda A."/>
            <person name="Minakuchi Y."/>
            <person name="Abe K."/>
            <person name="Yokota A."/>
            <person name="Yabe S."/>
        </authorList>
    </citation>
    <scope>NUCLEOTIDE SEQUENCE [LARGE SCALE GENOMIC DNA]</scope>
    <source>
        <strain evidence="7">Uno11</strain>
    </source>
</reference>
<keyword evidence="1" id="KW-0805">Transcription regulation</keyword>
<protein>
    <submittedName>
        <fullName evidence="6">MerR family transcriptional regulator</fullName>
    </submittedName>
</protein>
<dbReference type="PROSITE" id="PS51332">
    <property type="entry name" value="B12_BINDING"/>
    <property type="match status" value="1"/>
</dbReference>
<dbReference type="Pfam" id="PF02310">
    <property type="entry name" value="B12-binding"/>
    <property type="match status" value="1"/>
</dbReference>
<evidence type="ECO:0000313" key="7">
    <source>
        <dbReference type="Proteomes" id="UP000287188"/>
    </source>
</evidence>
<keyword evidence="7" id="KW-1185">Reference proteome</keyword>
<dbReference type="Proteomes" id="UP000287188">
    <property type="component" value="Unassembled WGS sequence"/>
</dbReference>
<dbReference type="Pfam" id="PF02607">
    <property type="entry name" value="B12-binding_2"/>
    <property type="match status" value="1"/>
</dbReference>
<evidence type="ECO:0000259" key="4">
    <source>
        <dbReference type="PROSITE" id="PS50937"/>
    </source>
</evidence>
<keyword evidence="3" id="KW-0804">Transcription</keyword>
<dbReference type="EMBL" id="BIFS01000001">
    <property type="protein sequence ID" value="GCE18294.1"/>
    <property type="molecule type" value="Genomic_DNA"/>
</dbReference>
<dbReference type="GO" id="GO:0031419">
    <property type="term" value="F:cobalamin binding"/>
    <property type="evidence" value="ECO:0007669"/>
    <property type="project" value="InterPro"/>
</dbReference>
<dbReference type="InterPro" id="IPR006158">
    <property type="entry name" value="Cobalamin-bd"/>
</dbReference>